<keyword evidence="2 5" id="KW-0560">Oxidoreductase</keyword>
<protein>
    <submittedName>
        <fullName evidence="5">Putative oxidoreductase</fullName>
        <ecNumber evidence="5">1.-.-.-</ecNumber>
    </submittedName>
</protein>
<dbReference type="AlphaFoldDB" id="A0A5B9R849"/>
<dbReference type="PRINTS" id="PR00081">
    <property type="entry name" value="GDHRDH"/>
</dbReference>
<dbReference type="PANTHER" id="PTHR44196:SF1">
    <property type="entry name" value="DEHYDROGENASE_REDUCTASE SDR FAMILY MEMBER 7B"/>
    <property type="match status" value="1"/>
</dbReference>
<dbReference type="PANTHER" id="PTHR44196">
    <property type="entry name" value="DEHYDROGENASE/REDUCTASE SDR FAMILY MEMBER 7B"/>
    <property type="match status" value="1"/>
</dbReference>
<dbReference type="RefSeq" id="WP_084426413.1">
    <property type="nucleotide sequence ID" value="NZ_CP042914.1"/>
</dbReference>
<dbReference type="EC" id="1.-.-.-" evidence="5"/>
<evidence type="ECO:0000256" key="4">
    <source>
        <dbReference type="SAM" id="MobiDB-lite"/>
    </source>
</evidence>
<dbReference type="CDD" id="cd05233">
    <property type="entry name" value="SDR_c"/>
    <property type="match status" value="1"/>
</dbReference>
<name>A0A5B9R849_9BACT</name>
<evidence type="ECO:0000256" key="2">
    <source>
        <dbReference type="ARBA" id="ARBA00023002"/>
    </source>
</evidence>
<dbReference type="SUPFAM" id="SSF51735">
    <property type="entry name" value="NAD(P)-binding Rossmann-fold domains"/>
    <property type="match status" value="1"/>
</dbReference>
<dbReference type="GO" id="GO:0016491">
    <property type="term" value="F:oxidoreductase activity"/>
    <property type="evidence" value="ECO:0007669"/>
    <property type="project" value="UniProtKB-KW"/>
</dbReference>
<dbReference type="KEGG" id="rul:UC8_49830"/>
<dbReference type="OrthoDB" id="151996at2"/>
<proteinExistence type="inferred from homology"/>
<dbReference type="InterPro" id="IPR036291">
    <property type="entry name" value="NAD(P)-bd_dom_sf"/>
</dbReference>
<dbReference type="PRINTS" id="PR00080">
    <property type="entry name" value="SDRFAMILY"/>
</dbReference>
<gene>
    <name evidence="5" type="ORF">UC8_49830</name>
</gene>
<evidence type="ECO:0000256" key="1">
    <source>
        <dbReference type="ARBA" id="ARBA00006484"/>
    </source>
</evidence>
<evidence type="ECO:0000313" key="5">
    <source>
        <dbReference type="EMBL" id="QEG42941.1"/>
    </source>
</evidence>
<evidence type="ECO:0000313" key="6">
    <source>
        <dbReference type="Proteomes" id="UP000325286"/>
    </source>
</evidence>
<reference evidence="5 6" key="1">
    <citation type="submission" date="2019-08" db="EMBL/GenBank/DDBJ databases">
        <title>Deep-cultivation of Planctomycetes and their phenomic and genomic characterization uncovers novel biology.</title>
        <authorList>
            <person name="Wiegand S."/>
            <person name="Jogler M."/>
            <person name="Boedeker C."/>
            <person name="Pinto D."/>
            <person name="Vollmers J."/>
            <person name="Rivas-Marin E."/>
            <person name="Kohn T."/>
            <person name="Peeters S.H."/>
            <person name="Heuer A."/>
            <person name="Rast P."/>
            <person name="Oberbeckmann S."/>
            <person name="Bunk B."/>
            <person name="Jeske O."/>
            <person name="Meyerdierks A."/>
            <person name="Storesund J.E."/>
            <person name="Kallscheuer N."/>
            <person name="Luecker S."/>
            <person name="Lage O.M."/>
            <person name="Pohl T."/>
            <person name="Merkel B.J."/>
            <person name="Hornburger P."/>
            <person name="Mueller R.-W."/>
            <person name="Bruemmer F."/>
            <person name="Labrenz M."/>
            <person name="Spormann A.M."/>
            <person name="Op den Camp H."/>
            <person name="Overmann J."/>
            <person name="Amann R."/>
            <person name="Jetten M.S.M."/>
            <person name="Mascher T."/>
            <person name="Medema M.H."/>
            <person name="Devos D.P."/>
            <person name="Kaster A.-K."/>
            <person name="Ovreas L."/>
            <person name="Rohde M."/>
            <person name="Galperin M.Y."/>
            <person name="Jogler C."/>
        </authorList>
    </citation>
    <scope>NUCLEOTIDE SEQUENCE [LARGE SCALE GENOMIC DNA]</scope>
    <source>
        <strain evidence="5 6">UC8</strain>
    </source>
</reference>
<dbReference type="GO" id="GO:0016020">
    <property type="term" value="C:membrane"/>
    <property type="evidence" value="ECO:0007669"/>
    <property type="project" value="TreeGrafter"/>
</dbReference>
<feature type="region of interest" description="Disordered" evidence="4">
    <location>
        <begin position="236"/>
        <end position="256"/>
    </location>
</feature>
<dbReference type="InterPro" id="IPR002347">
    <property type="entry name" value="SDR_fam"/>
</dbReference>
<dbReference type="Pfam" id="PF00106">
    <property type="entry name" value="adh_short"/>
    <property type="match status" value="2"/>
</dbReference>
<organism evidence="5 6">
    <name type="scientific">Roseimaritima ulvae</name>
    <dbReference type="NCBI Taxonomy" id="980254"/>
    <lineage>
        <taxon>Bacteria</taxon>
        <taxon>Pseudomonadati</taxon>
        <taxon>Planctomycetota</taxon>
        <taxon>Planctomycetia</taxon>
        <taxon>Pirellulales</taxon>
        <taxon>Pirellulaceae</taxon>
        <taxon>Roseimaritima</taxon>
    </lineage>
</organism>
<accession>A0A5B9R849</accession>
<sequence length="312" mass="33040">MPDFATEPQPASSHRVPEAAAVAMVSGATAGLGLAICRALRRQGYRLVIVGRDSDRLATAAAAVYGRDPAADPVQPTAPIQPAGDDLPDDGVLPIACDVTDAAAVQRLVEQVQRRWGRLDVLVNVVGQSDRGLVTELKADRVQQLINANLVTALLCAQACLPLLERSGGVVVNIGSLAAKVGARYLGGYPLAKHALAGLTQQMRLEWKPRGVHVGLVSPGPIQRPDAGQRYAQQVQQSGDLPAQAARPGGGTRVKGLPPERVAAAVVRMIRRRSADIILPWHLRPLVAIGHAWPGLGDWLLLKFTSSKSDDT</sequence>
<dbReference type="EMBL" id="CP042914">
    <property type="protein sequence ID" value="QEG42941.1"/>
    <property type="molecule type" value="Genomic_DNA"/>
</dbReference>
<keyword evidence="6" id="KW-1185">Reference proteome</keyword>
<comment type="similarity">
    <text evidence="1 3">Belongs to the short-chain dehydrogenases/reductases (SDR) family.</text>
</comment>
<evidence type="ECO:0000256" key="3">
    <source>
        <dbReference type="RuleBase" id="RU000363"/>
    </source>
</evidence>
<dbReference type="Proteomes" id="UP000325286">
    <property type="component" value="Chromosome"/>
</dbReference>
<dbReference type="Gene3D" id="3.40.50.720">
    <property type="entry name" value="NAD(P)-binding Rossmann-like Domain"/>
    <property type="match status" value="1"/>
</dbReference>